<dbReference type="EMBL" id="CP036526">
    <property type="protein sequence ID" value="QDT13198.1"/>
    <property type="molecule type" value="Genomic_DNA"/>
</dbReference>
<protein>
    <recommendedName>
        <fullName evidence="5">DUF937 domain-containing protein</fullName>
    </recommendedName>
</protein>
<keyword evidence="2" id="KW-0732">Signal</keyword>
<evidence type="ECO:0008006" key="5">
    <source>
        <dbReference type="Google" id="ProtNLM"/>
    </source>
</evidence>
<keyword evidence="4" id="KW-1185">Reference proteome</keyword>
<keyword evidence="1" id="KW-0472">Membrane</keyword>
<feature type="transmembrane region" description="Helical" evidence="1">
    <location>
        <begin position="297"/>
        <end position="315"/>
    </location>
</feature>
<evidence type="ECO:0000313" key="3">
    <source>
        <dbReference type="EMBL" id="QDT13198.1"/>
    </source>
</evidence>
<accession>A0A517P1F1</accession>
<reference evidence="3 4" key="1">
    <citation type="submission" date="2019-02" db="EMBL/GenBank/DDBJ databases">
        <title>Deep-cultivation of Planctomycetes and their phenomic and genomic characterization uncovers novel biology.</title>
        <authorList>
            <person name="Wiegand S."/>
            <person name="Jogler M."/>
            <person name="Boedeker C."/>
            <person name="Pinto D."/>
            <person name="Vollmers J."/>
            <person name="Rivas-Marin E."/>
            <person name="Kohn T."/>
            <person name="Peeters S.H."/>
            <person name="Heuer A."/>
            <person name="Rast P."/>
            <person name="Oberbeckmann S."/>
            <person name="Bunk B."/>
            <person name="Jeske O."/>
            <person name="Meyerdierks A."/>
            <person name="Storesund J.E."/>
            <person name="Kallscheuer N."/>
            <person name="Luecker S."/>
            <person name="Lage O.M."/>
            <person name="Pohl T."/>
            <person name="Merkel B.J."/>
            <person name="Hornburger P."/>
            <person name="Mueller R.-W."/>
            <person name="Bruemmer F."/>
            <person name="Labrenz M."/>
            <person name="Spormann A.M."/>
            <person name="Op den Camp H."/>
            <person name="Overmann J."/>
            <person name="Amann R."/>
            <person name="Jetten M.S.M."/>
            <person name="Mascher T."/>
            <person name="Medema M.H."/>
            <person name="Devos D.P."/>
            <person name="Kaster A.-K."/>
            <person name="Ovreas L."/>
            <person name="Rohde M."/>
            <person name="Galperin M.Y."/>
            <person name="Jogler C."/>
        </authorList>
    </citation>
    <scope>NUCLEOTIDE SEQUENCE [LARGE SCALE GENOMIC DNA]</scope>
    <source>
        <strain evidence="3 4">K23_9</strain>
    </source>
</reference>
<dbReference type="AlphaFoldDB" id="A0A517P1F1"/>
<feature type="signal peptide" evidence="2">
    <location>
        <begin position="1"/>
        <end position="22"/>
    </location>
</feature>
<dbReference type="Proteomes" id="UP000319817">
    <property type="component" value="Chromosome"/>
</dbReference>
<keyword evidence="1" id="KW-1133">Transmembrane helix</keyword>
<evidence type="ECO:0000313" key="4">
    <source>
        <dbReference type="Proteomes" id="UP000319817"/>
    </source>
</evidence>
<organism evidence="3 4">
    <name type="scientific">Stieleria marina</name>
    <dbReference type="NCBI Taxonomy" id="1930275"/>
    <lineage>
        <taxon>Bacteria</taxon>
        <taxon>Pseudomonadati</taxon>
        <taxon>Planctomycetota</taxon>
        <taxon>Planctomycetia</taxon>
        <taxon>Pirellulales</taxon>
        <taxon>Pirellulaceae</taxon>
        <taxon>Stieleria</taxon>
    </lineage>
</organism>
<proteinExistence type="predicted"/>
<dbReference type="OrthoDB" id="265174at2"/>
<name>A0A517P1F1_9BACT</name>
<evidence type="ECO:0000256" key="2">
    <source>
        <dbReference type="SAM" id="SignalP"/>
    </source>
</evidence>
<keyword evidence="1" id="KW-0812">Transmembrane</keyword>
<sequence length="350" mass="36922" precursor="true">MKIRSLAIVFTLAALFLGDAISQGNSSHASASQPALVAVASSVGRAVLKYFGKESFEEGTEYLAKQGGKQLVQRVTTKAAKQGGDDAVEQVARYVGKHGPDALKALDNAPSLGPVLSALDEIPATQVQAALAKLAAGTTGRELAETVSKHGAKALTSELMHPGVGMALVRSLGDDGAELATKLTKGQAITVAKHVDDLAKLPSTQRNGVVAMFRKDADRMTSFLGDFVKANPGKSLFTVATTTIVLAEPERILGGDEVVFDADGNPIVVSKGGIVGRSIEATGNAAKHVSDGYIRPLYLTLIAFLGTFFALWLMLKLWHTHKREKLKTQSITDKQTATIDAKNTSTTTKQ</sequence>
<feature type="chain" id="PRO_5022226808" description="DUF937 domain-containing protein" evidence="2">
    <location>
        <begin position="23"/>
        <end position="350"/>
    </location>
</feature>
<dbReference type="RefSeq" id="WP_145420978.1">
    <property type="nucleotide sequence ID" value="NZ_CP036526.1"/>
</dbReference>
<evidence type="ECO:0000256" key="1">
    <source>
        <dbReference type="SAM" id="Phobius"/>
    </source>
</evidence>
<gene>
    <name evidence="3" type="ORF">K239x_52150</name>
</gene>